<organism evidence="1 2">
    <name type="scientific">Halovenus aranensis</name>
    <dbReference type="NCBI Taxonomy" id="890420"/>
    <lineage>
        <taxon>Archaea</taxon>
        <taxon>Methanobacteriati</taxon>
        <taxon>Methanobacteriota</taxon>
        <taxon>Stenosarchaea group</taxon>
        <taxon>Halobacteria</taxon>
        <taxon>Halobacteriales</taxon>
        <taxon>Haloarculaceae</taxon>
        <taxon>Halovenus</taxon>
    </lineage>
</organism>
<reference evidence="1 2" key="1">
    <citation type="submission" date="2016-10" db="EMBL/GenBank/DDBJ databases">
        <authorList>
            <person name="de Groot N.N."/>
        </authorList>
    </citation>
    <scope>NUCLEOTIDE SEQUENCE [LARGE SCALE GENOMIC DNA]</scope>
    <source>
        <strain evidence="1 2">IBRC-M10015</strain>
    </source>
</reference>
<dbReference type="EMBL" id="FNFC01000015">
    <property type="protein sequence ID" value="SDK03819.1"/>
    <property type="molecule type" value="Genomic_DNA"/>
</dbReference>
<proteinExistence type="predicted"/>
<dbReference type="InterPro" id="IPR006311">
    <property type="entry name" value="TAT_signal"/>
</dbReference>
<accession>A0A1G8YLT2</accession>
<dbReference type="PROSITE" id="PS51257">
    <property type="entry name" value="PROKAR_LIPOPROTEIN"/>
    <property type="match status" value="1"/>
</dbReference>
<dbReference type="STRING" id="890420.SAMN05216226_11547"/>
<dbReference type="Proteomes" id="UP000198856">
    <property type="component" value="Unassembled WGS sequence"/>
</dbReference>
<dbReference type="RefSeq" id="WP_092704157.1">
    <property type="nucleotide sequence ID" value="NZ_FNFC01000015.1"/>
</dbReference>
<sequence length="128" mass="13531">MRDRLTRRQFVAGTTMASLGATVGLAGCLGGGGGDGVPDASFTFTVEGNTLTVTHDGGEALNEDNAGAVQILRSQEDTEALLQGWELPIEEGDSVDVGGQFQSGQTIIVRWFTTDEEEFADLASYDIE</sequence>
<dbReference type="AlphaFoldDB" id="A0A1G8YLT2"/>
<evidence type="ECO:0000313" key="1">
    <source>
        <dbReference type="EMBL" id="SDK03819.1"/>
    </source>
</evidence>
<evidence type="ECO:0000313" key="2">
    <source>
        <dbReference type="Proteomes" id="UP000198856"/>
    </source>
</evidence>
<gene>
    <name evidence="1" type="ORF">SAMN05216226_11547</name>
</gene>
<keyword evidence="2" id="KW-1185">Reference proteome</keyword>
<name>A0A1G8YLT2_9EURY</name>
<dbReference type="PROSITE" id="PS51318">
    <property type="entry name" value="TAT"/>
    <property type="match status" value="1"/>
</dbReference>
<protein>
    <submittedName>
        <fullName evidence="1">Uncharacterized protein</fullName>
    </submittedName>
</protein>